<dbReference type="Proteomes" id="UP000368474">
    <property type="component" value="Unassembled WGS sequence"/>
</dbReference>
<dbReference type="RefSeq" id="WP_150565294.1">
    <property type="nucleotide sequence ID" value="NZ_CABPSD010000001.1"/>
</dbReference>
<evidence type="ECO:0000313" key="1">
    <source>
        <dbReference type="EMBL" id="VVD68953.1"/>
    </source>
</evidence>
<sequence>MRHENWSKDLAWLRTRYWAREVMFEAGYGDKAAFLAACRSSTGKLARLAIEPDVWADYLAGERAPLSKTVDAVEAVFAGTAERFYTGIEGIPLWSVFSGDAKVSKALFYGFIDATYGQPDWDFAQRAVALSVLFVPEDFAEGFDKPPEGFPSLDALPVGRRSHQLWFERVLTMREGAAAIAKAYEDKQGFSVPAICSVFALYMLAKAQDNGHMRQFARYLIERLREVAIPFEFESMGSDLKEFLMRWK</sequence>
<evidence type="ECO:0000313" key="2">
    <source>
        <dbReference type="Proteomes" id="UP000368474"/>
    </source>
</evidence>
<reference evidence="1 2" key="1">
    <citation type="submission" date="2019-08" db="EMBL/GenBank/DDBJ databases">
        <authorList>
            <person name="Peeters C."/>
        </authorList>
    </citation>
    <scope>NUCLEOTIDE SEQUENCE [LARGE SCALE GENOMIC DNA]</scope>
    <source>
        <strain evidence="1 2">LMG 31116</strain>
    </source>
</reference>
<accession>A0A5E4S1D3</accession>
<dbReference type="AlphaFoldDB" id="A0A5E4S1D3"/>
<proteinExistence type="predicted"/>
<name>A0A5E4S1D3_9BURK</name>
<protein>
    <submittedName>
        <fullName evidence="1">Uncharacterized protein</fullName>
    </submittedName>
</protein>
<gene>
    <name evidence="1" type="ORF">PMO31116_00498</name>
</gene>
<organism evidence="1 2">
    <name type="scientific">Pandoraea morbifera</name>
    <dbReference type="NCBI Taxonomy" id="2508300"/>
    <lineage>
        <taxon>Bacteria</taxon>
        <taxon>Pseudomonadati</taxon>
        <taxon>Pseudomonadota</taxon>
        <taxon>Betaproteobacteria</taxon>
        <taxon>Burkholderiales</taxon>
        <taxon>Burkholderiaceae</taxon>
        <taxon>Pandoraea</taxon>
    </lineage>
</organism>
<keyword evidence="2" id="KW-1185">Reference proteome</keyword>
<dbReference type="EMBL" id="CABPSD010000001">
    <property type="protein sequence ID" value="VVD68953.1"/>
    <property type="molecule type" value="Genomic_DNA"/>
</dbReference>